<dbReference type="Pfam" id="PF00497">
    <property type="entry name" value="SBP_bac_3"/>
    <property type="match status" value="1"/>
</dbReference>
<keyword evidence="7" id="KW-1185">Reference proteome</keyword>
<sequence>MITTKTNIWLGILLTGWLGFAQAGPLIIATEGAYPPFSYIDEAGELSGFDVDIAQALCQAMQRDCELVAVPWIEILEGMEEGDYQLIVASMARTAEREERVDFSDYYYRSHSIFVGNPHKYSSSSPDALAGVRIATGVGTVQENFLRTRYPAAEVIVTEDQEQALAQLVSGDVELVLSDSINLLSFLQSAEGSKFDFIAEPLIDDLLKTDAHIAIQKGNESLRVAINQALITIRLNGTYERINRKYIPFSIY</sequence>
<dbReference type="EMBL" id="CP044222">
    <property type="protein sequence ID" value="QEW05124.1"/>
    <property type="molecule type" value="Genomic_DNA"/>
</dbReference>
<evidence type="ECO:0000313" key="6">
    <source>
        <dbReference type="EMBL" id="QEW05124.1"/>
    </source>
</evidence>
<dbReference type="PANTHER" id="PTHR35936:SF19">
    <property type="entry name" value="AMINO-ACID-BINDING PROTEIN YXEM-RELATED"/>
    <property type="match status" value="1"/>
</dbReference>
<dbReference type="PANTHER" id="PTHR35936">
    <property type="entry name" value="MEMBRANE-BOUND LYTIC MUREIN TRANSGLYCOSYLASE F"/>
    <property type="match status" value="1"/>
</dbReference>
<accession>A0A5J6L934</accession>
<evidence type="ECO:0000256" key="2">
    <source>
        <dbReference type="ARBA" id="ARBA00010333"/>
    </source>
</evidence>
<keyword evidence="3" id="KW-0732">Signal</keyword>
<gene>
    <name evidence="6" type="ORF">F5I99_00625</name>
</gene>
<name>A0A5J6L934_9GAMM</name>
<dbReference type="Proteomes" id="UP000325606">
    <property type="component" value="Chromosome"/>
</dbReference>
<dbReference type="GO" id="GO:0030313">
    <property type="term" value="C:cell envelope"/>
    <property type="evidence" value="ECO:0007669"/>
    <property type="project" value="UniProtKB-SubCell"/>
</dbReference>
<dbReference type="SMART" id="SM00062">
    <property type="entry name" value="PBPb"/>
    <property type="match status" value="1"/>
</dbReference>
<dbReference type="PROSITE" id="PS01039">
    <property type="entry name" value="SBP_BACTERIAL_3"/>
    <property type="match status" value="1"/>
</dbReference>
<reference evidence="6 7" key="1">
    <citation type="submission" date="2019-09" db="EMBL/GenBank/DDBJ databases">
        <title>Nitrincola iocasae sp. nov., a bacterium isolated from the sediment collected at a cold seep field in South China Sea.</title>
        <authorList>
            <person name="Zhang H."/>
            <person name="Wang H."/>
            <person name="Li C."/>
        </authorList>
    </citation>
    <scope>NUCLEOTIDE SEQUENCE [LARGE SCALE GENOMIC DNA]</scope>
    <source>
        <strain evidence="6 7">KXZD1103</strain>
    </source>
</reference>
<dbReference type="InterPro" id="IPR018313">
    <property type="entry name" value="SBP_3_CS"/>
</dbReference>
<evidence type="ECO:0000256" key="4">
    <source>
        <dbReference type="RuleBase" id="RU003744"/>
    </source>
</evidence>
<evidence type="ECO:0000313" key="7">
    <source>
        <dbReference type="Proteomes" id="UP000325606"/>
    </source>
</evidence>
<dbReference type="RefSeq" id="WP_151053189.1">
    <property type="nucleotide sequence ID" value="NZ_CP044222.1"/>
</dbReference>
<evidence type="ECO:0000259" key="5">
    <source>
        <dbReference type="SMART" id="SM00062"/>
    </source>
</evidence>
<organism evidence="6 7">
    <name type="scientific">Nitrincola iocasae</name>
    <dbReference type="NCBI Taxonomy" id="2614693"/>
    <lineage>
        <taxon>Bacteria</taxon>
        <taxon>Pseudomonadati</taxon>
        <taxon>Pseudomonadota</taxon>
        <taxon>Gammaproteobacteria</taxon>
        <taxon>Oceanospirillales</taxon>
        <taxon>Oceanospirillaceae</taxon>
        <taxon>Nitrincola</taxon>
    </lineage>
</organism>
<evidence type="ECO:0000256" key="3">
    <source>
        <dbReference type="ARBA" id="ARBA00022729"/>
    </source>
</evidence>
<dbReference type="InterPro" id="IPR001638">
    <property type="entry name" value="Solute-binding_3/MltF_N"/>
</dbReference>
<comment type="similarity">
    <text evidence="2 4">Belongs to the bacterial solute-binding protein 3 family.</text>
</comment>
<dbReference type="Gene3D" id="3.40.190.10">
    <property type="entry name" value="Periplasmic binding protein-like II"/>
    <property type="match status" value="2"/>
</dbReference>
<evidence type="ECO:0000256" key="1">
    <source>
        <dbReference type="ARBA" id="ARBA00004196"/>
    </source>
</evidence>
<proteinExistence type="inferred from homology"/>
<comment type="subcellular location">
    <subcellularLocation>
        <location evidence="1">Cell envelope</location>
    </subcellularLocation>
</comment>
<dbReference type="SUPFAM" id="SSF53850">
    <property type="entry name" value="Periplasmic binding protein-like II"/>
    <property type="match status" value="1"/>
</dbReference>
<dbReference type="KEGG" id="nik:F5I99_00625"/>
<dbReference type="AlphaFoldDB" id="A0A5J6L934"/>
<feature type="domain" description="Solute-binding protein family 3/N-terminal" evidence="5">
    <location>
        <begin position="25"/>
        <end position="250"/>
    </location>
</feature>
<protein>
    <submittedName>
        <fullName evidence="6">Transporter substrate-binding domain-containing protein</fullName>
    </submittedName>
</protein>